<name>A1A6P3_DROME</name>
<proteinExistence type="evidence at transcript level"/>
<organism evidence="1">
    <name type="scientific">Drosophila melanogaster</name>
    <name type="common">Fruit fly</name>
    <dbReference type="NCBI Taxonomy" id="7227"/>
    <lineage>
        <taxon>Eukaryota</taxon>
        <taxon>Metazoa</taxon>
        <taxon>Ecdysozoa</taxon>
        <taxon>Arthropoda</taxon>
        <taxon>Hexapoda</taxon>
        <taxon>Insecta</taxon>
        <taxon>Pterygota</taxon>
        <taxon>Neoptera</taxon>
        <taxon>Endopterygota</taxon>
        <taxon>Diptera</taxon>
        <taxon>Brachycera</taxon>
        <taxon>Muscomorpha</taxon>
        <taxon>Ephydroidea</taxon>
        <taxon>Drosophilidae</taxon>
        <taxon>Drosophila</taxon>
        <taxon>Sophophora</taxon>
    </lineage>
</organism>
<protein>
    <submittedName>
        <fullName evidence="1">IP16835p</fullName>
    </submittedName>
</protein>
<dbReference type="EMBL" id="BT029563">
    <property type="protein sequence ID" value="ABL75623.1"/>
    <property type="molecule type" value="mRNA"/>
</dbReference>
<reference evidence="1" key="1">
    <citation type="submission" date="2006-12" db="EMBL/GenBank/DDBJ databases">
        <authorList>
            <person name="Stapleton M."/>
            <person name="Carlson J."/>
            <person name="Frise E."/>
            <person name="Kapadia B."/>
            <person name="Park S."/>
            <person name="Wan K."/>
            <person name="Yu C."/>
            <person name="Celniker S."/>
        </authorList>
    </citation>
    <scope>NUCLEOTIDE SEQUENCE</scope>
</reference>
<evidence type="ECO:0000313" key="1">
    <source>
        <dbReference type="EMBL" id="ABL75623.1"/>
    </source>
</evidence>
<dbReference type="AlphaFoldDB" id="A1A6P3"/>
<accession>A1A6P3</accession>
<sequence>RKMTTEKGEQLRQQLIAAVVKKRAALREPMKSWCGFWSPEYRSPSSCPCSVRLAPQIIQT</sequence>
<feature type="non-terminal residue" evidence="1">
    <location>
        <position position="1"/>
    </location>
</feature>